<evidence type="ECO:0000313" key="12">
    <source>
        <dbReference type="Proteomes" id="UP000198741"/>
    </source>
</evidence>
<protein>
    <submittedName>
        <fullName evidence="11">Drug resistance transporter, EmrB/QacA subfamily</fullName>
    </submittedName>
</protein>
<keyword evidence="3" id="KW-0813">Transport</keyword>
<evidence type="ECO:0000256" key="5">
    <source>
        <dbReference type="ARBA" id="ARBA00022692"/>
    </source>
</evidence>
<evidence type="ECO:0000259" key="10">
    <source>
        <dbReference type="PROSITE" id="PS50850"/>
    </source>
</evidence>
<dbReference type="SUPFAM" id="SSF103473">
    <property type="entry name" value="MFS general substrate transporter"/>
    <property type="match status" value="2"/>
</dbReference>
<dbReference type="STRING" id="1090615.SAMN04515671_2355"/>
<feature type="transmembrane region" description="Helical" evidence="9">
    <location>
        <begin position="24"/>
        <end position="49"/>
    </location>
</feature>
<feature type="compositionally biased region" description="Basic and acidic residues" evidence="8">
    <location>
        <begin position="574"/>
        <end position="590"/>
    </location>
</feature>
<evidence type="ECO:0000256" key="6">
    <source>
        <dbReference type="ARBA" id="ARBA00022989"/>
    </source>
</evidence>
<dbReference type="PANTHER" id="PTHR23501:SF197">
    <property type="entry name" value="COMD"/>
    <property type="match status" value="1"/>
</dbReference>
<comment type="subcellular location">
    <subcellularLocation>
        <location evidence="1">Cell membrane</location>
        <topology evidence="1">Multi-pass membrane protein</topology>
    </subcellularLocation>
</comment>
<feature type="domain" description="Major facilitator superfamily (MFS) profile" evidence="10">
    <location>
        <begin position="27"/>
        <end position="535"/>
    </location>
</feature>
<dbReference type="Gene3D" id="1.20.1250.20">
    <property type="entry name" value="MFS general substrate transporter like domains"/>
    <property type="match status" value="1"/>
</dbReference>
<feature type="transmembrane region" description="Helical" evidence="9">
    <location>
        <begin position="248"/>
        <end position="266"/>
    </location>
</feature>
<evidence type="ECO:0000313" key="11">
    <source>
        <dbReference type="EMBL" id="SDO91869.1"/>
    </source>
</evidence>
<dbReference type="InterPro" id="IPR020846">
    <property type="entry name" value="MFS_dom"/>
</dbReference>
<evidence type="ECO:0000256" key="1">
    <source>
        <dbReference type="ARBA" id="ARBA00004651"/>
    </source>
</evidence>
<keyword evidence="4" id="KW-1003">Cell membrane</keyword>
<dbReference type="InterPro" id="IPR011701">
    <property type="entry name" value="MFS"/>
</dbReference>
<feature type="transmembrane region" description="Helical" evidence="9">
    <location>
        <begin position="92"/>
        <end position="110"/>
    </location>
</feature>
<feature type="transmembrane region" description="Helical" evidence="9">
    <location>
        <begin position="323"/>
        <end position="340"/>
    </location>
</feature>
<feature type="region of interest" description="Disordered" evidence="8">
    <location>
        <begin position="574"/>
        <end position="598"/>
    </location>
</feature>
<feature type="transmembrane region" description="Helical" evidence="9">
    <location>
        <begin position="383"/>
        <end position="402"/>
    </location>
</feature>
<dbReference type="PROSITE" id="PS50850">
    <property type="entry name" value="MFS"/>
    <property type="match status" value="1"/>
</dbReference>
<feature type="transmembrane region" description="Helical" evidence="9">
    <location>
        <begin position="352"/>
        <end position="371"/>
    </location>
</feature>
<keyword evidence="12" id="KW-1185">Reference proteome</keyword>
<dbReference type="AlphaFoldDB" id="A0A1H0NGP3"/>
<dbReference type="InterPro" id="IPR036259">
    <property type="entry name" value="MFS_trans_sf"/>
</dbReference>
<dbReference type="NCBIfam" id="TIGR00711">
    <property type="entry name" value="efflux_EmrB"/>
    <property type="match status" value="1"/>
</dbReference>
<dbReference type="RefSeq" id="WP_090476108.1">
    <property type="nucleotide sequence ID" value="NZ_LT629710.1"/>
</dbReference>
<feature type="transmembrane region" description="Helical" evidence="9">
    <location>
        <begin position="511"/>
        <end position="531"/>
    </location>
</feature>
<feature type="transmembrane region" description="Helical" evidence="9">
    <location>
        <begin position="423"/>
        <end position="442"/>
    </location>
</feature>
<dbReference type="CDD" id="cd17502">
    <property type="entry name" value="MFS_Azr1_MDR_like"/>
    <property type="match status" value="1"/>
</dbReference>
<gene>
    <name evidence="11" type="ORF">SAMN04515671_2355</name>
</gene>
<dbReference type="PANTHER" id="PTHR23501">
    <property type="entry name" value="MAJOR FACILITATOR SUPERFAMILY"/>
    <property type="match status" value="1"/>
</dbReference>
<keyword evidence="6 9" id="KW-1133">Transmembrane helix</keyword>
<organism evidence="11 12">
    <name type="scientific">Nakamurella panacisegetis</name>
    <dbReference type="NCBI Taxonomy" id="1090615"/>
    <lineage>
        <taxon>Bacteria</taxon>
        <taxon>Bacillati</taxon>
        <taxon>Actinomycetota</taxon>
        <taxon>Actinomycetes</taxon>
        <taxon>Nakamurellales</taxon>
        <taxon>Nakamurellaceae</taxon>
        <taxon>Nakamurella</taxon>
    </lineage>
</organism>
<feature type="transmembrane region" description="Helical" evidence="9">
    <location>
        <begin position="122"/>
        <end position="142"/>
    </location>
</feature>
<feature type="transmembrane region" description="Helical" evidence="9">
    <location>
        <begin position="218"/>
        <end position="236"/>
    </location>
</feature>
<evidence type="ECO:0000256" key="4">
    <source>
        <dbReference type="ARBA" id="ARBA00022475"/>
    </source>
</evidence>
<dbReference type="EMBL" id="LT629710">
    <property type="protein sequence ID" value="SDO91869.1"/>
    <property type="molecule type" value="Genomic_DNA"/>
</dbReference>
<keyword evidence="5 9" id="KW-0812">Transmembrane</keyword>
<dbReference type="FunFam" id="1.20.1720.10:FF:000004">
    <property type="entry name" value="EmrB/QacA family drug resistance transporter"/>
    <property type="match status" value="1"/>
</dbReference>
<comment type="similarity">
    <text evidence="2">Belongs to the major facilitator superfamily. TCR/Tet family.</text>
</comment>
<accession>A0A1H0NGP3</accession>
<dbReference type="InterPro" id="IPR004638">
    <property type="entry name" value="EmrB-like"/>
</dbReference>
<keyword evidence="7 9" id="KW-0472">Membrane</keyword>
<dbReference type="GO" id="GO:0005886">
    <property type="term" value="C:plasma membrane"/>
    <property type="evidence" value="ECO:0007669"/>
    <property type="project" value="UniProtKB-SubCell"/>
</dbReference>
<feature type="transmembrane region" description="Helical" evidence="9">
    <location>
        <begin position="61"/>
        <end position="80"/>
    </location>
</feature>
<evidence type="ECO:0000256" key="3">
    <source>
        <dbReference type="ARBA" id="ARBA00022448"/>
    </source>
</evidence>
<evidence type="ECO:0000256" key="7">
    <source>
        <dbReference type="ARBA" id="ARBA00023136"/>
    </source>
</evidence>
<evidence type="ECO:0000256" key="8">
    <source>
        <dbReference type="SAM" id="MobiDB-lite"/>
    </source>
</evidence>
<feature type="transmembrane region" description="Helical" evidence="9">
    <location>
        <begin position="286"/>
        <end position="311"/>
    </location>
</feature>
<name>A0A1H0NGP3_9ACTN</name>
<proteinExistence type="inferred from homology"/>
<sequence length="628" mass="66037">MATTESTAATAAPPSPAGLTHKQIMTILVGLLLGMLLAALDQTIVSTAIRTIGDDLHGLNIQAWVTTAYLITSTVTTPLYGKLSDIYGRRPLFLTAITLFIIGSAASSFATSMPMLAAFRAFQGLGAGGLFSMAFAVLADIVSPRERAKYQGYFLAVFGTSSVIGPLVGGFFAGATSILGIAGWRWVFLVNVPIGFVALVVVWKVLHIPHVRRDHRIDWWGALALVVGIVPILIVAEQGSEWGWGSGRILGLIAVAVVGIIAFILIELRMKDEALIPMRLFKQATFSLGLGVNVLVGVGMFGAISMLPLYLQLVKGATPTGSGLLLLPLMVGLMAGSIVSGQLTSRTGKYKIFPVIGTAILTVAFVLLLTIKVQTGFFQLDVYFLLIGLGLGLCMQTLLIAVQNAVPARDIGVATSSATFFRQLGGTLGVGIFLSLLFNTLGDNTAKALKVSVTEPSFLQAAGKAAAKAGQNVEAYLGSLGQQLKIDSSFLSKIDQVVAHPYQVGFVNSTHVVYVCGAICMLVAFALVIMIKQTPLRTMSALQETQMEQASMAAETLPASEQQVTAPMGVAAERTEEAAAAREEAREHAPAHSPEAGGEHVAVADLVAGSDIRPDGTAAAPDHGKHEV</sequence>
<reference evidence="11 12" key="1">
    <citation type="submission" date="2016-10" db="EMBL/GenBank/DDBJ databases">
        <authorList>
            <person name="de Groot N.N."/>
        </authorList>
    </citation>
    <scope>NUCLEOTIDE SEQUENCE [LARGE SCALE GENOMIC DNA]</scope>
    <source>
        <strain evidence="12">P4-7,KCTC 19426,CECT 7604</strain>
    </source>
</reference>
<dbReference type="Pfam" id="PF07690">
    <property type="entry name" value="MFS_1"/>
    <property type="match status" value="1"/>
</dbReference>
<feature type="transmembrane region" description="Helical" evidence="9">
    <location>
        <begin position="186"/>
        <end position="206"/>
    </location>
</feature>
<evidence type="ECO:0000256" key="2">
    <source>
        <dbReference type="ARBA" id="ARBA00007520"/>
    </source>
</evidence>
<dbReference type="Gene3D" id="1.20.1720.10">
    <property type="entry name" value="Multidrug resistance protein D"/>
    <property type="match status" value="1"/>
</dbReference>
<dbReference type="GO" id="GO:0022857">
    <property type="term" value="F:transmembrane transporter activity"/>
    <property type="evidence" value="ECO:0007669"/>
    <property type="project" value="InterPro"/>
</dbReference>
<dbReference type="Proteomes" id="UP000198741">
    <property type="component" value="Chromosome I"/>
</dbReference>
<dbReference type="OrthoDB" id="7375466at2"/>
<evidence type="ECO:0000256" key="9">
    <source>
        <dbReference type="SAM" id="Phobius"/>
    </source>
</evidence>
<feature type="transmembrane region" description="Helical" evidence="9">
    <location>
        <begin position="154"/>
        <end position="180"/>
    </location>
</feature>